<evidence type="ECO:0000313" key="2">
    <source>
        <dbReference type="EMBL" id="PPR87453.1"/>
    </source>
</evidence>
<dbReference type="OrthoDB" id="10578848at2759"/>
<protein>
    <submittedName>
        <fullName evidence="2">Uncharacterized protein</fullName>
    </submittedName>
</protein>
<gene>
    <name evidence="2" type="ORF">GOBAR_AA33241</name>
</gene>
<organism evidence="2 3">
    <name type="scientific">Gossypium barbadense</name>
    <name type="common">Sea Island cotton</name>
    <name type="synonym">Hibiscus barbadensis</name>
    <dbReference type="NCBI Taxonomy" id="3634"/>
    <lineage>
        <taxon>Eukaryota</taxon>
        <taxon>Viridiplantae</taxon>
        <taxon>Streptophyta</taxon>
        <taxon>Embryophyta</taxon>
        <taxon>Tracheophyta</taxon>
        <taxon>Spermatophyta</taxon>
        <taxon>Magnoliopsida</taxon>
        <taxon>eudicotyledons</taxon>
        <taxon>Gunneridae</taxon>
        <taxon>Pentapetalae</taxon>
        <taxon>rosids</taxon>
        <taxon>malvids</taxon>
        <taxon>Malvales</taxon>
        <taxon>Malvaceae</taxon>
        <taxon>Malvoideae</taxon>
        <taxon>Gossypium</taxon>
    </lineage>
</organism>
<dbReference type="AlphaFoldDB" id="A0A2P5W8N1"/>
<evidence type="ECO:0000313" key="3">
    <source>
        <dbReference type="Proteomes" id="UP000239757"/>
    </source>
</evidence>
<sequence length="358" mass="38705">MREPRYPLPRVVLYILRQESNITEASTPRTVRRQKTCPFFRFDSLARFAPGVCSLCLEEVDPGISPHPTGKGTTRLTAPRHGGGERRGCTRTTSGVVCNAFAGRSARQVSTMILPQPNRETSSSFFTSARARVLSSATIVLFSKIQASRLPMVAEAPTHPSHQGDGGSCCKRGGTGRIHPLLAIRILPLDWGGTGTTHSLLSIEHIMIFEFYLWYWGGTRFIVFVYSGIPHRDGLSEHRREPNRWWGAQTPGHEMGVGIALGAEVVDGARGSRTSEAPSDLVFLTENFAVGPKQIQEAECLVHETMHDGTVGQKIEQVPGVTNSGELAPAPAKAPGRATKLGGMGSAIGEGRIEATKG</sequence>
<evidence type="ECO:0000256" key="1">
    <source>
        <dbReference type="SAM" id="MobiDB-lite"/>
    </source>
</evidence>
<accession>A0A2P5W8N1</accession>
<feature type="region of interest" description="Disordered" evidence="1">
    <location>
        <begin position="66"/>
        <end position="89"/>
    </location>
</feature>
<dbReference type="Proteomes" id="UP000239757">
    <property type="component" value="Unassembled WGS sequence"/>
</dbReference>
<dbReference type="EMBL" id="KZ668573">
    <property type="protein sequence ID" value="PPR87453.1"/>
    <property type="molecule type" value="Genomic_DNA"/>
</dbReference>
<name>A0A2P5W8N1_GOSBA</name>
<reference evidence="2 3" key="1">
    <citation type="submission" date="2015-01" db="EMBL/GenBank/DDBJ databases">
        <title>Genome of allotetraploid Gossypium barbadense reveals genomic plasticity and fiber elongation in cotton evolution.</title>
        <authorList>
            <person name="Chen X."/>
            <person name="Liu X."/>
            <person name="Zhao B."/>
            <person name="Zheng H."/>
            <person name="Hu Y."/>
            <person name="Lu G."/>
            <person name="Yang C."/>
            <person name="Chen J."/>
            <person name="Shan C."/>
            <person name="Zhang L."/>
            <person name="Zhou Y."/>
            <person name="Wang L."/>
            <person name="Guo W."/>
            <person name="Bai Y."/>
            <person name="Ruan J."/>
            <person name="Shangguan X."/>
            <person name="Mao Y."/>
            <person name="Jiang J."/>
            <person name="Zhu Y."/>
            <person name="Lei J."/>
            <person name="Kang H."/>
            <person name="Chen S."/>
            <person name="He X."/>
            <person name="Wang R."/>
            <person name="Wang Y."/>
            <person name="Chen J."/>
            <person name="Wang L."/>
            <person name="Yu S."/>
            <person name="Wang B."/>
            <person name="Wei J."/>
            <person name="Song S."/>
            <person name="Lu X."/>
            <person name="Gao Z."/>
            <person name="Gu W."/>
            <person name="Deng X."/>
            <person name="Ma D."/>
            <person name="Wang S."/>
            <person name="Liang W."/>
            <person name="Fang L."/>
            <person name="Cai C."/>
            <person name="Zhu X."/>
            <person name="Zhou B."/>
            <person name="Zhang Y."/>
            <person name="Chen Z."/>
            <person name="Xu S."/>
            <person name="Zhu R."/>
            <person name="Wang S."/>
            <person name="Zhang T."/>
            <person name="Zhao G."/>
        </authorList>
    </citation>
    <scope>NUCLEOTIDE SEQUENCE [LARGE SCALE GENOMIC DNA]</scope>
    <source>
        <strain evidence="3">cv. Xinhai21</strain>
        <tissue evidence="2">Leaf</tissue>
    </source>
</reference>
<proteinExistence type="predicted"/>